<keyword evidence="3" id="KW-1185">Reference proteome</keyword>
<gene>
    <name evidence="2" type="ORF">FDP41_013159</name>
</gene>
<dbReference type="GeneID" id="68120374"/>
<sequence length="419" mass="48520">MDTAGIVEFDGYVIHGSENSTDRDVLYYLLDPKPFPSFQQCSEFCRTVKIAADDNEKSKSVNSSFRNGGDDDPHGRKAVENSSCVEENRNICLIKDGYIVQIYKGNEDETNNALLRTYPLHLKEQRFENPVKHSMERVCILKIVRSCRALLTWFTKHKQHRLTIKNSLRSCDFNEYLKTLKNVVDISDPEFFKLISNKDSIKSLAFQLGQTIALIRGIEIYTKNEISEMFPDLADMLMRREFTEKTFDILNKHKNELLSHLTCVKSFKIANSSWNIFFCDTNEPSFNDELLLCQQLNGIVIDMKVGVEFCIYFPFCSRSLLMNAGSSCSMFAFSHSLFTNEHSNSEQIYCWMCKDYMNNNFENHFDEFLTTHSLAKEDLLETIRKEIVKNKQYDLVFDISSGVRVIGQRQKLSHKIAID</sequence>
<feature type="compositionally biased region" description="Basic and acidic residues" evidence="1">
    <location>
        <begin position="68"/>
        <end position="79"/>
    </location>
</feature>
<dbReference type="OrthoDB" id="10257176at2759"/>
<accession>A0A6A5BZ51</accession>
<dbReference type="OMA" id="YVIHGSE"/>
<dbReference type="AlphaFoldDB" id="A0A6A5BZ51"/>
<dbReference type="VEuPathDB" id="AmoebaDB:NF0027400"/>
<evidence type="ECO:0000256" key="1">
    <source>
        <dbReference type="SAM" id="MobiDB-lite"/>
    </source>
</evidence>
<dbReference type="RefSeq" id="XP_044565389.1">
    <property type="nucleotide sequence ID" value="XM_044703758.1"/>
</dbReference>
<dbReference type="Proteomes" id="UP000444721">
    <property type="component" value="Unassembled WGS sequence"/>
</dbReference>
<dbReference type="VEuPathDB" id="AmoebaDB:NfTy_035860"/>
<evidence type="ECO:0000313" key="3">
    <source>
        <dbReference type="Proteomes" id="UP000444721"/>
    </source>
</evidence>
<dbReference type="VEuPathDB" id="AmoebaDB:FDP41_013159"/>
<evidence type="ECO:0000313" key="2">
    <source>
        <dbReference type="EMBL" id="KAF0980676.1"/>
    </source>
</evidence>
<feature type="region of interest" description="Disordered" evidence="1">
    <location>
        <begin position="59"/>
        <end position="80"/>
    </location>
</feature>
<comment type="caution">
    <text evidence="2">The sequence shown here is derived from an EMBL/GenBank/DDBJ whole genome shotgun (WGS) entry which is preliminary data.</text>
</comment>
<dbReference type="EMBL" id="VFQX01000017">
    <property type="protein sequence ID" value="KAF0980676.1"/>
    <property type="molecule type" value="Genomic_DNA"/>
</dbReference>
<reference evidence="2 3" key="1">
    <citation type="journal article" date="2019" name="Sci. Rep.">
        <title>Nanopore sequencing improves the draft genome of the human pathogenic amoeba Naegleria fowleri.</title>
        <authorList>
            <person name="Liechti N."/>
            <person name="Schurch N."/>
            <person name="Bruggmann R."/>
            <person name="Wittwer M."/>
        </authorList>
    </citation>
    <scope>NUCLEOTIDE SEQUENCE [LARGE SCALE GENOMIC DNA]</scope>
    <source>
        <strain evidence="2 3">ATCC 30894</strain>
    </source>
</reference>
<proteinExistence type="predicted"/>
<organism evidence="2 3">
    <name type="scientific">Naegleria fowleri</name>
    <name type="common">Brain eating amoeba</name>
    <dbReference type="NCBI Taxonomy" id="5763"/>
    <lineage>
        <taxon>Eukaryota</taxon>
        <taxon>Discoba</taxon>
        <taxon>Heterolobosea</taxon>
        <taxon>Tetramitia</taxon>
        <taxon>Eutetramitia</taxon>
        <taxon>Vahlkampfiidae</taxon>
        <taxon>Naegleria</taxon>
    </lineage>
</organism>
<protein>
    <submittedName>
        <fullName evidence="2">Uncharacterized protein</fullName>
    </submittedName>
</protein>
<name>A0A6A5BZ51_NAEFO</name>